<organism evidence="7">
    <name type="scientific">marine sediment metagenome</name>
    <dbReference type="NCBI Taxonomy" id="412755"/>
    <lineage>
        <taxon>unclassified sequences</taxon>
        <taxon>metagenomes</taxon>
        <taxon>ecological metagenomes</taxon>
    </lineage>
</organism>
<evidence type="ECO:0008006" key="8">
    <source>
        <dbReference type="Google" id="ProtNLM"/>
    </source>
</evidence>
<dbReference type="CDD" id="cd17535">
    <property type="entry name" value="REC_NarL-like"/>
    <property type="match status" value="1"/>
</dbReference>
<dbReference type="GO" id="GO:0006355">
    <property type="term" value="P:regulation of DNA-templated transcription"/>
    <property type="evidence" value="ECO:0007669"/>
    <property type="project" value="InterPro"/>
</dbReference>
<dbReference type="PROSITE" id="PS50043">
    <property type="entry name" value="HTH_LUXR_2"/>
    <property type="match status" value="1"/>
</dbReference>
<evidence type="ECO:0000256" key="2">
    <source>
        <dbReference type="ARBA" id="ARBA00023015"/>
    </source>
</evidence>
<proteinExistence type="predicted"/>
<dbReference type="SMART" id="SM00448">
    <property type="entry name" value="REC"/>
    <property type="match status" value="1"/>
</dbReference>
<dbReference type="PANTHER" id="PTHR43214">
    <property type="entry name" value="TWO-COMPONENT RESPONSE REGULATOR"/>
    <property type="match status" value="1"/>
</dbReference>
<dbReference type="InterPro" id="IPR039420">
    <property type="entry name" value="WalR-like"/>
</dbReference>
<feature type="domain" description="Response regulatory" evidence="6">
    <location>
        <begin position="4"/>
        <end position="120"/>
    </location>
</feature>
<dbReference type="PANTHER" id="PTHR43214:SF41">
    <property type="entry name" value="NITRATE_NITRITE RESPONSE REGULATOR PROTEIN NARP"/>
    <property type="match status" value="1"/>
</dbReference>
<comment type="caution">
    <text evidence="7">The sequence shown here is derived from an EMBL/GenBank/DDBJ whole genome shotgun (WGS) entry which is preliminary data.</text>
</comment>
<keyword evidence="4" id="KW-0804">Transcription</keyword>
<reference evidence="7" key="1">
    <citation type="journal article" date="2014" name="Front. Microbiol.">
        <title>High frequency of phylogenetically diverse reductive dehalogenase-homologous genes in deep subseafloor sedimentary metagenomes.</title>
        <authorList>
            <person name="Kawai M."/>
            <person name="Futagami T."/>
            <person name="Toyoda A."/>
            <person name="Takaki Y."/>
            <person name="Nishi S."/>
            <person name="Hori S."/>
            <person name="Arai W."/>
            <person name="Tsubouchi T."/>
            <person name="Morono Y."/>
            <person name="Uchiyama I."/>
            <person name="Ito T."/>
            <person name="Fujiyama A."/>
            <person name="Inagaki F."/>
            <person name="Takami H."/>
        </authorList>
    </citation>
    <scope>NUCLEOTIDE SEQUENCE</scope>
    <source>
        <strain evidence="7">Expedition CK06-06</strain>
    </source>
</reference>
<evidence type="ECO:0000259" key="5">
    <source>
        <dbReference type="PROSITE" id="PS50043"/>
    </source>
</evidence>
<dbReference type="CDD" id="cd06170">
    <property type="entry name" value="LuxR_C_like"/>
    <property type="match status" value="1"/>
</dbReference>
<dbReference type="Pfam" id="PF00196">
    <property type="entry name" value="GerE"/>
    <property type="match status" value="1"/>
</dbReference>
<evidence type="ECO:0000256" key="3">
    <source>
        <dbReference type="ARBA" id="ARBA00023125"/>
    </source>
</evidence>
<feature type="non-terminal residue" evidence="7">
    <location>
        <position position="195"/>
    </location>
</feature>
<dbReference type="InterPro" id="IPR011006">
    <property type="entry name" value="CheY-like_superfamily"/>
</dbReference>
<protein>
    <recommendedName>
        <fullName evidence="8">DNA-binding response regulator</fullName>
    </recommendedName>
</protein>
<dbReference type="InterPro" id="IPR001789">
    <property type="entry name" value="Sig_transdc_resp-reg_receiver"/>
</dbReference>
<dbReference type="PROSITE" id="PS00622">
    <property type="entry name" value="HTH_LUXR_1"/>
    <property type="match status" value="1"/>
</dbReference>
<dbReference type="InterPro" id="IPR000792">
    <property type="entry name" value="Tscrpt_reg_LuxR_C"/>
</dbReference>
<dbReference type="PRINTS" id="PR00038">
    <property type="entry name" value="HTHLUXR"/>
</dbReference>
<evidence type="ECO:0000313" key="7">
    <source>
        <dbReference type="EMBL" id="GAH12468.1"/>
    </source>
</evidence>
<evidence type="ECO:0000256" key="1">
    <source>
        <dbReference type="ARBA" id="ARBA00022553"/>
    </source>
</evidence>
<name>X1EV36_9ZZZZ</name>
<dbReference type="Pfam" id="PF00072">
    <property type="entry name" value="Response_reg"/>
    <property type="match status" value="1"/>
</dbReference>
<dbReference type="GO" id="GO:0003677">
    <property type="term" value="F:DNA binding"/>
    <property type="evidence" value="ECO:0007669"/>
    <property type="project" value="UniProtKB-KW"/>
</dbReference>
<keyword evidence="3" id="KW-0238">DNA-binding</keyword>
<dbReference type="SUPFAM" id="SSF46894">
    <property type="entry name" value="C-terminal effector domain of the bipartite response regulators"/>
    <property type="match status" value="1"/>
</dbReference>
<sequence length="195" mass="21718">MSIKVLLVDDHAILRDGLRLLIESQLDMKVVGEAENGQTAIDNALKLRPDVIIMDVAMPDMNGIEASSQILAEMPDVKILALSMHSDREYVMDMIKVGVSGYMEKECVADELIRAIHTVAANETYLTPKIATIVVAEHVDDHSLNALTDKEIKVLRLLADGISTRAISDQFDVNIKTIEAHRRRIMQKLQIDNFA</sequence>
<keyword evidence="2" id="KW-0805">Transcription regulation</keyword>
<dbReference type="PROSITE" id="PS50110">
    <property type="entry name" value="RESPONSE_REGULATORY"/>
    <property type="match status" value="1"/>
</dbReference>
<dbReference type="AlphaFoldDB" id="X1EV36"/>
<keyword evidence="1" id="KW-0597">Phosphoprotein</keyword>
<dbReference type="EMBL" id="BART01033915">
    <property type="protein sequence ID" value="GAH12468.1"/>
    <property type="molecule type" value="Genomic_DNA"/>
</dbReference>
<dbReference type="Gene3D" id="3.40.50.2300">
    <property type="match status" value="1"/>
</dbReference>
<evidence type="ECO:0000256" key="4">
    <source>
        <dbReference type="ARBA" id="ARBA00023163"/>
    </source>
</evidence>
<dbReference type="SUPFAM" id="SSF52172">
    <property type="entry name" value="CheY-like"/>
    <property type="match status" value="1"/>
</dbReference>
<feature type="domain" description="HTH luxR-type" evidence="5">
    <location>
        <begin position="140"/>
        <end position="195"/>
    </location>
</feature>
<gene>
    <name evidence="7" type="ORF">S01H4_58119</name>
</gene>
<dbReference type="InterPro" id="IPR058245">
    <property type="entry name" value="NreC/VraR/RcsB-like_REC"/>
</dbReference>
<dbReference type="SMART" id="SM00421">
    <property type="entry name" value="HTH_LUXR"/>
    <property type="match status" value="1"/>
</dbReference>
<accession>X1EV36</accession>
<dbReference type="GO" id="GO:0000160">
    <property type="term" value="P:phosphorelay signal transduction system"/>
    <property type="evidence" value="ECO:0007669"/>
    <property type="project" value="InterPro"/>
</dbReference>
<evidence type="ECO:0000259" key="6">
    <source>
        <dbReference type="PROSITE" id="PS50110"/>
    </source>
</evidence>
<dbReference type="InterPro" id="IPR016032">
    <property type="entry name" value="Sig_transdc_resp-reg_C-effctor"/>
</dbReference>